<protein>
    <submittedName>
        <fullName evidence="1">SFRICE_037133</fullName>
    </submittedName>
</protein>
<reference evidence="1" key="1">
    <citation type="submission" date="2016-07" db="EMBL/GenBank/DDBJ databases">
        <authorList>
            <person name="Bretaudeau A."/>
        </authorList>
    </citation>
    <scope>NUCLEOTIDE SEQUENCE</scope>
    <source>
        <strain evidence="1">Rice</strain>
        <tissue evidence="1">Whole body</tissue>
    </source>
</reference>
<accession>A0A2H1WNF4</accession>
<organism evidence="1">
    <name type="scientific">Spodoptera frugiperda</name>
    <name type="common">Fall armyworm</name>
    <dbReference type="NCBI Taxonomy" id="7108"/>
    <lineage>
        <taxon>Eukaryota</taxon>
        <taxon>Metazoa</taxon>
        <taxon>Ecdysozoa</taxon>
        <taxon>Arthropoda</taxon>
        <taxon>Hexapoda</taxon>
        <taxon>Insecta</taxon>
        <taxon>Pterygota</taxon>
        <taxon>Neoptera</taxon>
        <taxon>Endopterygota</taxon>
        <taxon>Lepidoptera</taxon>
        <taxon>Glossata</taxon>
        <taxon>Ditrysia</taxon>
        <taxon>Noctuoidea</taxon>
        <taxon>Noctuidae</taxon>
        <taxon>Amphipyrinae</taxon>
        <taxon>Spodoptera</taxon>
    </lineage>
</organism>
<name>A0A2H1WNF4_SPOFR</name>
<dbReference type="AlphaFoldDB" id="A0A2H1WNF4"/>
<dbReference type="EMBL" id="ODYU01009888">
    <property type="protein sequence ID" value="SOQ54603.1"/>
    <property type="molecule type" value="Genomic_DNA"/>
</dbReference>
<evidence type="ECO:0000313" key="1">
    <source>
        <dbReference type="EMBL" id="SOQ54603.1"/>
    </source>
</evidence>
<gene>
    <name evidence="1" type="ORF">SFRICE_037133</name>
</gene>
<proteinExistence type="predicted"/>
<sequence>MASPASARLSVRLLLTKIHPAPTPAFQAGAPTFKLQPETTVMEAETTPCKFTLRQYLERAPGEPRCSRLFRIFSVTNGFIKTKYYNFRATIATVRIANAPPKKLHD</sequence>